<dbReference type="RefSeq" id="WP_378977754.1">
    <property type="nucleotide sequence ID" value="NZ_JBHTBJ010000067.1"/>
</dbReference>
<protein>
    <submittedName>
        <fullName evidence="1">Uncharacterized protein</fullName>
    </submittedName>
</protein>
<sequence>MLLCTGPESVAQRTGLTQDAVADIDLIVAASQARVEATSATPADIA</sequence>
<comment type="caution">
    <text evidence="1">The sequence shown here is derived from an EMBL/GenBank/DDBJ whole genome shotgun (WGS) entry which is preliminary data.</text>
</comment>
<evidence type="ECO:0000313" key="2">
    <source>
        <dbReference type="Proteomes" id="UP001596548"/>
    </source>
</evidence>
<dbReference type="EMBL" id="JBHTBJ010000067">
    <property type="protein sequence ID" value="MFC7279944.1"/>
    <property type="molecule type" value="Genomic_DNA"/>
</dbReference>
<dbReference type="Proteomes" id="UP001596548">
    <property type="component" value="Unassembled WGS sequence"/>
</dbReference>
<evidence type="ECO:0000313" key="1">
    <source>
        <dbReference type="EMBL" id="MFC7279944.1"/>
    </source>
</evidence>
<name>A0ABW2I4Z9_9ACTN</name>
<gene>
    <name evidence="1" type="ORF">ACFQS1_38805</name>
</gene>
<accession>A0ABW2I4Z9</accession>
<reference evidence="2" key="1">
    <citation type="journal article" date="2019" name="Int. J. Syst. Evol. Microbiol.">
        <title>The Global Catalogue of Microorganisms (GCM) 10K type strain sequencing project: providing services to taxonomists for standard genome sequencing and annotation.</title>
        <authorList>
            <consortium name="The Broad Institute Genomics Platform"/>
            <consortium name="The Broad Institute Genome Sequencing Center for Infectious Disease"/>
            <person name="Wu L."/>
            <person name="Ma J."/>
        </authorList>
    </citation>
    <scope>NUCLEOTIDE SEQUENCE [LARGE SCALE GENOMIC DNA]</scope>
    <source>
        <strain evidence="2">XZYJT-10</strain>
    </source>
</reference>
<organism evidence="1 2">
    <name type="scientific">Paractinoplanes rhizophilus</name>
    <dbReference type="NCBI Taxonomy" id="1416877"/>
    <lineage>
        <taxon>Bacteria</taxon>
        <taxon>Bacillati</taxon>
        <taxon>Actinomycetota</taxon>
        <taxon>Actinomycetes</taxon>
        <taxon>Micromonosporales</taxon>
        <taxon>Micromonosporaceae</taxon>
        <taxon>Paractinoplanes</taxon>
    </lineage>
</organism>
<proteinExistence type="predicted"/>
<keyword evidence="2" id="KW-1185">Reference proteome</keyword>